<evidence type="ECO:0000313" key="2">
    <source>
        <dbReference type="Proteomes" id="UP000292110"/>
    </source>
</evidence>
<sequence>MQQFFFNHITKNILKFLYKSFHSKAYKHNRRYWPYYKTIRNDEGDLEQLFFNKRLIADHTQPFKSDKKTCVLVATGPSIKEIDHRFFSNPDYDYIGVNGAISLDYIHFKYYVIIDFNFTTKRFDLVLKVLESNCIFFTTPRCLDIILKRIDPSQIKCQIKIIETIFQDKTVEPFMGKKQKIDPEKSYFHLYGQFGFSTNIFNAVFDYLTVPYVALQVAYAIGFKEIYIAGLDMNNFSQPRFYENSENKQPTMLDQYLHLIFPAFDAAAQFFTEQNIQVYNLSPQSAIKSFKKIDTI</sequence>
<reference evidence="1 2" key="1">
    <citation type="submission" date="2019-02" db="EMBL/GenBank/DDBJ databases">
        <title>The draft genome of Acinetobacter halotolerans strain JCM 31009.</title>
        <authorList>
            <person name="Qin J."/>
            <person name="Feng Y."/>
            <person name="Nemec A."/>
            <person name="Zong Z."/>
        </authorList>
    </citation>
    <scope>NUCLEOTIDE SEQUENCE [LARGE SCALE GENOMIC DNA]</scope>
    <source>
        <strain evidence="1 2">JCM 31009</strain>
    </source>
</reference>
<accession>A0A4Q6XHN1</accession>
<gene>
    <name evidence="1" type="ORF">EXE30_12165</name>
</gene>
<name>A0A4Q6XHN1_9GAMM</name>
<dbReference type="RefSeq" id="WP_130162607.1">
    <property type="nucleotide sequence ID" value="NZ_SGIM01000010.1"/>
</dbReference>
<dbReference type="AlphaFoldDB" id="A0A4Q6XHN1"/>
<proteinExistence type="predicted"/>
<dbReference type="EMBL" id="SGIM01000010">
    <property type="protein sequence ID" value="RZF50803.1"/>
    <property type="molecule type" value="Genomic_DNA"/>
</dbReference>
<comment type="caution">
    <text evidence="1">The sequence shown here is derived from an EMBL/GenBank/DDBJ whole genome shotgun (WGS) entry which is preliminary data.</text>
</comment>
<organism evidence="1 2">
    <name type="scientific">Acinetobacter halotolerans</name>
    <dbReference type="NCBI Taxonomy" id="1752076"/>
    <lineage>
        <taxon>Bacteria</taxon>
        <taxon>Pseudomonadati</taxon>
        <taxon>Pseudomonadota</taxon>
        <taxon>Gammaproteobacteria</taxon>
        <taxon>Moraxellales</taxon>
        <taxon>Moraxellaceae</taxon>
        <taxon>Acinetobacter</taxon>
    </lineage>
</organism>
<dbReference type="Gene3D" id="3.90.1480.10">
    <property type="entry name" value="Alpha-2,3-sialyltransferase"/>
    <property type="match status" value="1"/>
</dbReference>
<evidence type="ECO:0000313" key="1">
    <source>
        <dbReference type="EMBL" id="RZF50803.1"/>
    </source>
</evidence>
<dbReference type="Proteomes" id="UP000292110">
    <property type="component" value="Unassembled WGS sequence"/>
</dbReference>
<protein>
    <submittedName>
        <fullName evidence="1">Lipopolysaccharide biosynthesis protein</fullName>
    </submittedName>
</protein>
<keyword evidence="2" id="KW-1185">Reference proteome</keyword>